<feature type="transmembrane region" description="Helical" evidence="1">
    <location>
        <begin position="7"/>
        <end position="26"/>
    </location>
</feature>
<name>A0A5B8C3T3_9MICO</name>
<dbReference type="RefSeq" id="WP_139929319.1">
    <property type="nucleotide sequence ID" value="NZ_CP040915.1"/>
</dbReference>
<evidence type="ECO:0000313" key="3">
    <source>
        <dbReference type="Proteomes" id="UP000314616"/>
    </source>
</evidence>
<keyword evidence="1" id="KW-0472">Membrane</keyword>
<dbReference type="InterPro" id="IPR008928">
    <property type="entry name" value="6-hairpin_glycosidase_sf"/>
</dbReference>
<dbReference type="KEGG" id="gyu:FE374_11835"/>
<proteinExistence type="predicted"/>
<reference evidence="2 3" key="1">
    <citation type="submission" date="2019-05" db="EMBL/GenBank/DDBJ databases">
        <title>Georgenia *** sp. nov., and Georgenia *** sp. nov., isolated from the intestinal contents of plateau pika (Ochotona curzoniae) in the Qinghai-Tibet plateau of China.</title>
        <authorList>
            <person name="Tian Z."/>
        </authorList>
    </citation>
    <scope>NUCLEOTIDE SEQUENCE [LARGE SCALE GENOMIC DNA]</scope>
    <source>
        <strain evidence="2 3">Z443</strain>
    </source>
</reference>
<dbReference type="AlphaFoldDB" id="A0A5B8C3T3"/>
<keyword evidence="1" id="KW-0812">Transmembrane</keyword>
<evidence type="ECO:0000256" key="1">
    <source>
        <dbReference type="SAM" id="Phobius"/>
    </source>
</evidence>
<gene>
    <name evidence="2" type="ORF">FE374_11835</name>
</gene>
<protein>
    <submittedName>
        <fullName evidence="2">Uncharacterized protein</fullName>
    </submittedName>
</protein>
<organism evidence="2 3">
    <name type="scientific">Georgenia yuyongxinii</name>
    <dbReference type="NCBI Taxonomy" id="2589797"/>
    <lineage>
        <taxon>Bacteria</taxon>
        <taxon>Bacillati</taxon>
        <taxon>Actinomycetota</taxon>
        <taxon>Actinomycetes</taxon>
        <taxon>Micrococcales</taxon>
        <taxon>Bogoriellaceae</taxon>
        <taxon>Georgenia</taxon>
    </lineage>
</organism>
<feature type="transmembrane region" description="Helical" evidence="1">
    <location>
        <begin position="64"/>
        <end position="84"/>
    </location>
</feature>
<accession>A0A5B8C3T3</accession>
<dbReference type="SUPFAM" id="SSF48208">
    <property type="entry name" value="Six-hairpin glycosidases"/>
    <property type="match status" value="1"/>
</dbReference>
<dbReference type="OrthoDB" id="5173057at2"/>
<evidence type="ECO:0000313" key="2">
    <source>
        <dbReference type="EMBL" id="QDC25204.1"/>
    </source>
</evidence>
<keyword evidence="1" id="KW-1133">Transmembrane helix</keyword>
<dbReference type="Proteomes" id="UP000314616">
    <property type="component" value="Chromosome"/>
</dbReference>
<dbReference type="EMBL" id="CP040915">
    <property type="protein sequence ID" value="QDC25204.1"/>
    <property type="molecule type" value="Genomic_DNA"/>
</dbReference>
<sequence length="495" mass="56093">MSRILRPVLAMLSGGGVVLSLVFSYLTNPFTRFTIVRPTFEARLADGVLEAVDRNDRLVLRQSLFWRLLAMYTCGLYILTSRYLHSPRSAARTVDGIIADIHALRFDPDKLLLISGDHFSALFVRNLGVFYYPMLDRSIPGSAQDWQDRETTYLQTLGYALGAFAKQAELTTTIVSAGRHAATCVNFYAYPSDTLYGMLYALAALRGLEPARAASYGAEVHELHTTEAAAVLLDRYGDSLRHHYRDYRNRVLDEDALIVTPTIHLSGAKDITRRRSAFYDNVVFWKTTQLAMRLGLVADDPEFLAVLKASILDRFWLPEEGYFLEDLSPEGVARRYYSSDWLIVLATGFLDPADAREREYYARSVAHIRATGVARPFAIKYQGDTRAHRQFLVVRLAVASYGGDAIWSFWGMEYVKTLLLLHRATPWSDASYLDEARYHLEQYEAAMLEHGGFPEVYDADGGMLTTPLYRSIRQTGWVIGFEQARQMYRAAVTEQ</sequence>
<dbReference type="GO" id="GO:0005975">
    <property type="term" value="P:carbohydrate metabolic process"/>
    <property type="evidence" value="ECO:0007669"/>
    <property type="project" value="InterPro"/>
</dbReference>